<evidence type="ECO:0000259" key="8">
    <source>
        <dbReference type="PROSITE" id="PS50109"/>
    </source>
</evidence>
<feature type="domain" description="Histidine kinase" evidence="8">
    <location>
        <begin position="257"/>
        <end position="475"/>
    </location>
</feature>
<keyword evidence="7" id="KW-0812">Transmembrane</keyword>
<dbReference type="PRINTS" id="PR00344">
    <property type="entry name" value="BCTRLSENSOR"/>
</dbReference>
<keyword evidence="5 9" id="KW-0418">Kinase</keyword>
<dbReference type="CDD" id="cd00075">
    <property type="entry name" value="HATPase"/>
    <property type="match status" value="1"/>
</dbReference>
<dbReference type="RefSeq" id="WP_274267631.1">
    <property type="nucleotide sequence ID" value="NZ_CP117880.1"/>
</dbReference>
<evidence type="ECO:0000313" key="10">
    <source>
        <dbReference type="Proteomes" id="UP001221558"/>
    </source>
</evidence>
<dbReference type="InterPro" id="IPR004358">
    <property type="entry name" value="Sig_transdc_His_kin-like_C"/>
</dbReference>
<dbReference type="Pfam" id="PF00512">
    <property type="entry name" value="HisKA"/>
    <property type="match status" value="1"/>
</dbReference>
<dbReference type="GO" id="GO:0016301">
    <property type="term" value="F:kinase activity"/>
    <property type="evidence" value="ECO:0007669"/>
    <property type="project" value="UniProtKB-KW"/>
</dbReference>
<dbReference type="SUPFAM" id="SSF55874">
    <property type="entry name" value="ATPase domain of HSP90 chaperone/DNA topoisomerase II/histidine kinase"/>
    <property type="match status" value="1"/>
</dbReference>
<accession>A0ABY7WI99</accession>
<dbReference type="EC" id="2.7.13.3" evidence="2"/>
<dbReference type="PANTHER" id="PTHR45453:SF1">
    <property type="entry name" value="PHOSPHATE REGULON SENSOR PROTEIN PHOR"/>
    <property type="match status" value="1"/>
</dbReference>
<dbReference type="SMART" id="SM00388">
    <property type="entry name" value="HisKA"/>
    <property type="match status" value="1"/>
</dbReference>
<feature type="transmembrane region" description="Helical" evidence="7">
    <location>
        <begin position="7"/>
        <end position="28"/>
    </location>
</feature>
<dbReference type="PANTHER" id="PTHR45453">
    <property type="entry name" value="PHOSPHATE REGULON SENSOR PROTEIN PHOR"/>
    <property type="match status" value="1"/>
</dbReference>
<evidence type="ECO:0000256" key="6">
    <source>
        <dbReference type="ARBA" id="ARBA00023012"/>
    </source>
</evidence>
<dbReference type="SUPFAM" id="SSF47384">
    <property type="entry name" value="Homodimeric domain of signal transducing histidine kinase"/>
    <property type="match status" value="1"/>
</dbReference>
<evidence type="ECO:0000256" key="3">
    <source>
        <dbReference type="ARBA" id="ARBA00022553"/>
    </source>
</evidence>
<name>A0ABY7WI99_9SPHI</name>
<evidence type="ECO:0000313" key="9">
    <source>
        <dbReference type="EMBL" id="WDF68903.1"/>
    </source>
</evidence>
<dbReference type="Pfam" id="PF02518">
    <property type="entry name" value="HATPase_c"/>
    <property type="match status" value="1"/>
</dbReference>
<dbReference type="CDD" id="cd00082">
    <property type="entry name" value="HisKA"/>
    <property type="match status" value="1"/>
</dbReference>
<keyword evidence="4" id="KW-0808">Transferase</keyword>
<keyword evidence="6" id="KW-0902">Two-component regulatory system</keyword>
<keyword evidence="7" id="KW-0472">Membrane</keyword>
<dbReference type="Gene3D" id="1.10.287.130">
    <property type="match status" value="1"/>
</dbReference>
<reference evidence="9 10" key="1">
    <citation type="submission" date="2023-02" db="EMBL/GenBank/DDBJ databases">
        <title>Genome sequence of Sphingobacterium sp. KACC 22765.</title>
        <authorList>
            <person name="Kim S."/>
            <person name="Heo J."/>
            <person name="Kwon S.-W."/>
        </authorList>
    </citation>
    <scope>NUCLEOTIDE SEQUENCE [LARGE SCALE GENOMIC DNA]</scope>
    <source>
        <strain evidence="9 10">KACC 22765</strain>
    </source>
</reference>
<protein>
    <recommendedName>
        <fullName evidence="2">histidine kinase</fullName>
        <ecNumber evidence="2">2.7.13.3</ecNumber>
    </recommendedName>
</protein>
<dbReference type="InterPro" id="IPR003661">
    <property type="entry name" value="HisK_dim/P_dom"/>
</dbReference>
<proteinExistence type="predicted"/>
<gene>
    <name evidence="9" type="ORF">PQ465_00655</name>
</gene>
<dbReference type="SMART" id="SM00387">
    <property type="entry name" value="HATPase_c"/>
    <property type="match status" value="1"/>
</dbReference>
<dbReference type="InterPro" id="IPR003594">
    <property type="entry name" value="HATPase_dom"/>
</dbReference>
<evidence type="ECO:0000256" key="2">
    <source>
        <dbReference type="ARBA" id="ARBA00012438"/>
    </source>
</evidence>
<sequence>MLKKFKILIFLIALTATGIAFVLSFWLYSSYKNERELFVGTAERSLFNVLQNYYQNEFSSSEKKAELDSAEMSRRHRGLLHLMRTVYPKLDMQPLQHMLDTADFSRGRGRKPRGNAHDAESPNELLPIYLLEKMDFNKQLLDTLQPRLARALQRNGMKTNFKLSTIAIPRDVFAKYIADRKMKGDLFTRPILINPESEVFLLATFENPWPYLAVKLSGQFLFSLLLLTAVIGTFLYLLKTIRKQNQLAILRKAFVNNMTHELKTPVATVMAAVEAIQRFVAKDDKVKMHTYLELSKAELEHLNHMIERVLELDVDETHRIRLNQREFDLISLINGSLETAKISSKKDVQIMFEPNVSTMSLLADEAHIKNVLVNLLDNAIKYSADTVQIRIDVQETNRFVTIAVADKGKGIAQQHHKNIFDMFFRVSDGNIYDVKGFGLGLAYVKHVIEQHGGQIVVDSELGKGSVFTIRIPKRNTDD</sequence>
<dbReference type="InterPro" id="IPR050351">
    <property type="entry name" value="BphY/WalK/GraS-like"/>
</dbReference>
<evidence type="ECO:0000256" key="1">
    <source>
        <dbReference type="ARBA" id="ARBA00000085"/>
    </source>
</evidence>
<dbReference type="EMBL" id="CP117880">
    <property type="protein sequence ID" value="WDF68903.1"/>
    <property type="molecule type" value="Genomic_DNA"/>
</dbReference>
<evidence type="ECO:0000256" key="5">
    <source>
        <dbReference type="ARBA" id="ARBA00022777"/>
    </source>
</evidence>
<dbReference type="InterPro" id="IPR036097">
    <property type="entry name" value="HisK_dim/P_sf"/>
</dbReference>
<feature type="transmembrane region" description="Helical" evidence="7">
    <location>
        <begin position="220"/>
        <end position="238"/>
    </location>
</feature>
<keyword evidence="7" id="KW-1133">Transmembrane helix</keyword>
<evidence type="ECO:0000256" key="7">
    <source>
        <dbReference type="SAM" id="Phobius"/>
    </source>
</evidence>
<keyword evidence="10" id="KW-1185">Reference proteome</keyword>
<keyword evidence="3" id="KW-0597">Phosphoprotein</keyword>
<organism evidence="9 10">
    <name type="scientific">Sphingobacterium oryzagri</name>
    <dbReference type="NCBI Taxonomy" id="3025669"/>
    <lineage>
        <taxon>Bacteria</taxon>
        <taxon>Pseudomonadati</taxon>
        <taxon>Bacteroidota</taxon>
        <taxon>Sphingobacteriia</taxon>
        <taxon>Sphingobacteriales</taxon>
        <taxon>Sphingobacteriaceae</taxon>
        <taxon>Sphingobacterium</taxon>
    </lineage>
</organism>
<evidence type="ECO:0000256" key="4">
    <source>
        <dbReference type="ARBA" id="ARBA00022679"/>
    </source>
</evidence>
<dbReference type="Gene3D" id="3.30.565.10">
    <property type="entry name" value="Histidine kinase-like ATPase, C-terminal domain"/>
    <property type="match status" value="1"/>
</dbReference>
<dbReference type="InterPro" id="IPR005467">
    <property type="entry name" value="His_kinase_dom"/>
</dbReference>
<dbReference type="PROSITE" id="PS50109">
    <property type="entry name" value="HIS_KIN"/>
    <property type="match status" value="1"/>
</dbReference>
<dbReference type="Proteomes" id="UP001221558">
    <property type="component" value="Chromosome"/>
</dbReference>
<dbReference type="InterPro" id="IPR036890">
    <property type="entry name" value="HATPase_C_sf"/>
</dbReference>
<comment type="catalytic activity">
    <reaction evidence="1">
        <text>ATP + protein L-histidine = ADP + protein N-phospho-L-histidine.</text>
        <dbReference type="EC" id="2.7.13.3"/>
    </reaction>
</comment>